<evidence type="ECO:0000313" key="3">
    <source>
        <dbReference type="Proteomes" id="UP001274896"/>
    </source>
</evidence>
<comment type="caution">
    <text evidence="2">The sequence shown here is derived from an EMBL/GenBank/DDBJ whole genome shotgun (WGS) entry which is preliminary data.</text>
</comment>
<gene>
    <name evidence="2" type="ORF">QTP70_004760</name>
</gene>
<feature type="compositionally biased region" description="Basic and acidic residues" evidence="1">
    <location>
        <begin position="60"/>
        <end position="73"/>
    </location>
</feature>
<evidence type="ECO:0000256" key="1">
    <source>
        <dbReference type="SAM" id="MobiDB-lite"/>
    </source>
</evidence>
<dbReference type="Proteomes" id="UP001274896">
    <property type="component" value="Unassembled WGS sequence"/>
</dbReference>
<sequence length="122" mass="13767">MSVVQCKDTYNLTSHQVVTKKKLKRTCKSLKANAISFSGEKYFHTDINPTLPNCDTSVSSDREQHLQHDHTEHWSPSGLCTQPTAVQYADSKHIRFTDGTTAVGLISKKDESAYREEVKKLL</sequence>
<feature type="region of interest" description="Disordered" evidence="1">
    <location>
        <begin position="54"/>
        <end position="77"/>
    </location>
</feature>
<dbReference type="AlphaFoldDB" id="A0AAE0QWQ9"/>
<keyword evidence="3" id="KW-1185">Reference proteome</keyword>
<dbReference type="EMBL" id="JAUCMX010000009">
    <property type="protein sequence ID" value="KAK3535205.1"/>
    <property type="molecule type" value="Genomic_DNA"/>
</dbReference>
<reference evidence="2" key="1">
    <citation type="submission" date="2023-06" db="EMBL/GenBank/DDBJ databases">
        <title>Male Hemibagrus guttatus genome.</title>
        <authorList>
            <person name="Bian C."/>
        </authorList>
    </citation>
    <scope>NUCLEOTIDE SEQUENCE</scope>
    <source>
        <strain evidence="2">Male_cb2023</strain>
        <tissue evidence="2">Muscle</tissue>
    </source>
</reference>
<accession>A0AAE0QWQ9</accession>
<name>A0AAE0QWQ9_9TELE</name>
<protein>
    <submittedName>
        <fullName evidence="2">Uncharacterized protein</fullName>
    </submittedName>
</protein>
<evidence type="ECO:0000313" key="2">
    <source>
        <dbReference type="EMBL" id="KAK3535205.1"/>
    </source>
</evidence>
<proteinExistence type="predicted"/>
<organism evidence="2 3">
    <name type="scientific">Hemibagrus guttatus</name>
    <dbReference type="NCBI Taxonomy" id="175788"/>
    <lineage>
        <taxon>Eukaryota</taxon>
        <taxon>Metazoa</taxon>
        <taxon>Chordata</taxon>
        <taxon>Craniata</taxon>
        <taxon>Vertebrata</taxon>
        <taxon>Euteleostomi</taxon>
        <taxon>Actinopterygii</taxon>
        <taxon>Neopterygii</taxon>
        <taxon>Teleostei</taxon>
        <taxon>Ostariophysi</taxon>
        <taxon>Siluriformes</taxon>
        <taxon>Bagridae</taxon>
        <taxon>Hemibagrus</taxon>
    </lineage>
</organism>